<dbReference type="AlphaFoldDB" id="A0A6N6JFD6"/>
<protein>
    <submittedName>
        <fullName evidence="2">N,N-dimethylformamidase</fullName>
    </submittedName>
</protein>
<gene>
    <name evidence="2" type="ORF">KIN_17410</name>
</gene>
<dbReference type="Proteomes" id="UP000436822">
    <property type="component" value="Unassembled WGS sequence"/>
</dbReference>
<dbReference type="OrthoDB" id="505641at2"/>
<sequence>MSGQKENPPLLGYCEQMSARPGETLEFKVSSSVKSPVTARLVRSISADPNPDGPGIVEEDASAFFEPTSFPSTHQPFFPGSYAVASQAISVAGRHDITLSAVVFPTLRSDRPQTVLSIGNLDLQIDTDGALALGAGDQVTTSGQPLKLRQWVMLEATLGANRLLLRHVPIGRTSGPAVETTHDIQSDLTTLGRPVVAAKMLSDGAATQHFSGKIEAPSVSVDGTCVAEWDFSKEISTTTVAAQTGPELQLVNFPTRAMTSSAWDGSEMNWTHKPAHYAAIHFHEDDIYDFKWQTSFDFAVPDDMPSGVYIMRLEADGHEDAIPFFVCPKLGRPTAKLCVLVSTFTYAVYGNHARPDYDPSWQDRMDEWQAYPHNPVDHQNYGLSTYNYHSDGSGICHASHRRPLFNLRPGFLTFGATSCSGLRHFQADGHLISWLHAKGIDYDLVTDMDLHRDGFGAIKGYRAVTTATHPEYHTKNSLDALRNYRDGGGHLLYLGANGFYWRIAIHEENDSLLEIRRAEDGIRAWAAEPGEYYNAFDGTYGGLWRRNARPPQDLVGIGFAAQGDFTGDPYVRTCRDPAYDWIFDGIEDDVIGDFGFSGGGAAGFELDHIDGHLGTPDSAVLLARSVTRDEDFMLVPEEQLTHLTNLSGGPEADALHADMIHFDVPGGGSVFATGSITFCGCLPWNNFENNVSQLLQNVMRRKLSDPH</sequence>
<dbReference type="RefSeq" id="WP_159806027.1">
    <property type="nucleotide sequence ID" value="NZ_BLJE01000002.1"/>
</dbReference>
<keyword evidence="3" id="KW-1185">Reference proteome</keyword>
<evidence type="ECO:0000259" key="1">
    <source>
        <dbReference type="Pfam" id="PF20254"/>
    </source>
</evidence>
<proteinExistence type="predicted"/>
<evidence type="ECO:0000313" key="3">
    <source>
        <dbReference type="Proteomes" id="UP000436822"/>
    </source>
</evidence>
<feature type="domain" description="N,N-dimethylformamidase beta subunit-like C-terminal" evidence="1">
    <location>
        <begin position="256"/>
        <end position="687"/>
    </location>
</feature>
<dbReference type="InterPro" id="IPR046540">
    <property type="entry name" value="DMFA2_C"/>
</dbReference>
<dbReference type="EMBL" id="BLJE01000002">
    <property type="protein sequence ID" value="GFE64667.1"/>
    <property type="molecule type" value="Genomic_DNA"/>
</dbReference>
<comment type="caution">
    <text evidence="2">The sequence shown here is derived from an EMBL/GenBank/DDBJ whole genome shotgun (WGS) entry which is preliminary data.</text>
</comment>
<evidence type="ECO:0000313" key="2">
    <source>
        <dbReference type="EMBL" id="GFE64667.1"/>
    </source>
</evidence>
<name>A0A6N6JFD6_9RHOB</name>
<dbReference type="Pfam" id="PF20254">
    <property type="entry name" value="DMFA2_C"/>
    <property type="match status" value="1"/>
</dbReference>
<accession>A0A6N6JFD6</accession>
<organism evidence="2 3">
    <name type="scientific">Litoreibacter roseus</name>
    <dbReference type="NCBI Taxonomy" id="2601869"/>
    <lineage>
        <taxon>Bacteria</taxon>
        <taxon>Pseudomonadati</taxon>
        <taxon>Pseudomonadota</taxon>
        <taxon>Alphaproteobacteria</taxon>
        <taxon>Rhodobacterales</taxon>
        <taxon>Roseobacteraceae</taxon>
        <taxon>Litoreibacter</taxon>
    </lineage>
</organism>
<reference evidence="2 3" key="1">
    <citation type="submission" date="2019-12" db="EMBL/GenBank/DDBJ databases">
        <title>Litoreibacter badius sp. nov., a novel bacteriochlorophyll a-containing bacterium in the genus Litoreibacter.</title>
        <authorList>
            <person name="Kanamuro M."/>
            <person name="Takabe Y."/>
            <person name="Mori K."/>
            <person name="Takaichi S."/>
            <person name="Hanada S."/>
        </authorList>
    </citation>
    <scope>NUCLEOTIDE SEQUENCE [LARGE SCALE GENOMIC DNA]</scope>
    <source>
        <strain evidence="2 3">K6</strain>
    </source>
</reference>